<feature type="domain" description="Carboxymuconolactone decarboxylase-like" evidence="1">
    <location>
        <begin position="16"/>
        <end position="98"/>
    </location>
</feature>
<dbReference type="Pfam" id="PF02627">
    <property type="entry name" value="CMD"/>
    <property type="match status" value="1"/>
</dbReference>
<sequence length="107" mass="11673">MSTPPVDRRTLAAIAPKLAELTETVLFGDIWARSELSPRERSLITLSALTAQGKTEQLPWHIAFGYQNGLSREEIVELFTHLAFYAGWPAAASSALTCLNAQEASCP</sequence>
<dbReference type="InterPro" id="IPR052512">
    <property type="entry name" value="4CMD/NDH-1_regulator"/>
</dbReference>
<dbReference type="InterPro" id="IPR003779">
    <property type="entry name" value="CMD-like"/>
</dbReference>
<gene>
    <name evidence="2" type="ORF">FZ928_08855</name>
</gene>
<accession>A0A5C2LJD6</accession>
<dbReference type="InterPro" id="IPR029032">
    <property type="entry name" value="AhpD-like"/>
</dbReference>
<evidence type="ECO:0000313" key="3">
    <source>
        <dbReference type="Proteomes" id="UP000325127"/>
    </source>
</evidence>
<dbReference type="PANTHER" id="PTHR33570:SF9">
    <property type="entry name" value="BLL4600 PROTEIN"/>
    <property type="match status" value="1"/>
</dbReference>
<name>A0A5C2LJD6_KLEPN</name>
<dbReference type="PANTHER" id="PTHR33570">
    <property type="entry name" value="4-CARBOXYMUCONOLACTONE DECARBOXYLASE FAMILY PROTEIN"/>
    <property type="match status" value="1"/>
</dbReference>
<proteinExistence type="predicted"/>
<dbReference type="GO" id="GO:0051920">
    <property type="term" value="F:peroxiredoxin activity"/>
    <property type="evidence" value="ECO:0007669"/>
    <property type="project" value="InterPro"/>
</dbReference>
<dbReference type="AlphaFoldDB" id="A0A5C2LJD6"/>
<evidence type="ECO:0000259" key="1">
    <source>
        <dbReference type="Pfam" id="PF02627"/>
    </source>
</evidence>
<dbReference type="Gene3D" id="1.20.1290.10">
    <property type="entry name" value="AhpD-like"/>
    <property type="match status" value="1"/>
</dbReference>
<dbReference type="Proteomes" id="UP000325127">
    <property type="component" value="Chromosome"/>
</dbReference>
<evidence type="ECO:0000313" key="2">
    <source>
        <dbReference type="EMBL" id="QEP92402.1"/>
    </source>
</evidence>
<dbReference type="EMBL" id="CP043670">
    <property type="protein sequence ID" value="QEP92402.1"/>
    <property type="molecule type" value="Genomic_DNA"/>
</dbReference>
<reference evidence="2 3" key="1">
    <citation type="submission" date="2019-08" db="EMBL/GenBank/DDBJ databases">
        <title>Emergence of NDM-5-producing hypervirulent Klebsiella pneumoniae from clinical infections.</title>
        <authorList>
            <person name="Shen Z."/>
            <person name="Zhang H."/>
            <person name="Li M."/>
        </authorList>
    </citation>
    <scope>NUCLEOTIDE SEQUENCE [LARGE SCALE GENOMIC DNA]</scope>
    <source>
        <strain evidence="2 3">RJ18-01</strain>
    </source>
</reference>
<organism evidence="2 3">
    <name type="scientific">Klebsiella pneumoniae</name>
    <dbReference type="NCBI Taxonomy" id="573"/>
    <lineage>
        <taxon>Bacteria</taxon>
        <taxon>Pseudomonadati</taxon>
        <taxon>Pseudomonadota</taxon>
        <taxon>Gammaproteobacteria</taxon>
        <taxon>Enterobacterales</taxon>
        <taxon>Enterobacteriaceae</taxon>
        <taxon>Klebsiella/Raoultella group</taxon>
        <taxon>Klebsiella</taxon>
        <taxon>Klebsiella pneumoniae complex</taxon>
    </lineage>
</organism>
<protein>
    <submittedName>
        <fullName evidence="2">Carboxymuconolactone decarboxylase family protein</fullName>
    </submittedName>
</protein>
<dbReference type="SUPFAM" id="SSF69118">
    <property type="entry name" value="AhpD-like"/>
    <property type="match status" value="1"/>
</dbReference>